<dbReference type="InterPro" id="IPR026369">
    <property type="entry name" value="CxxC_20_CxxC"/>
</dbReference>
<keyword evidence="1" id="KW-0812">Transmembrane</keyword>
<evidence type="ECO:0008006" key="4">
    <source>
        <dbReference type="Google" id="ProtNLM"/>
    </source>
</evidence>
<dbReference type="EMBL" id="JAMQJY010000004">
    <property type="protein sequence ID" value="MCM2677515.1"/>
    <property type="molecule type" value="Genomic_DNA"/>
</dbReference>
<feature type="transmembrane region" description="Helical" evidence="1">
    <location>
        <begin position="46"/>
        <end position="63"/>
    </location>
</feature>
<keyword evidence="1" id="KW-0472">Membrane</keyword>
<feature type="transmembrane region" description="Helical" evidence="1">
    <location>
        <begin position="69"/>
        <end position="89"/>
    </location>
</feature>
<protein>
    <recommendedName>
        <fullName evidence="4">CXXC-20-CXXC protein</fullName>
    </recommendedName>
</protein>
<comment type="caution">
    <text evidence="2">The sequence shown here is derived from an EMBL/GenBank/DDBJ whole genome shotgun (WGS) entry which is preliminary data.</text>
</comment>
<evidence type="ECO:0000313" key="2">
    <source>
        <dbReference type="EMBL" id="MCM2677515.1"/>
    </source>
</evidence>
<evidence type="ECO:0000313" key="3">
    <source>
        <dbReference type="Proteomes" id="UP001203665"/>
    </source>
</evidence>
<sequence>MPTCQQCGNKWSWKQTLKKTFVLYPGFDCPFCGKKQYQTNRSRKKSAALAFIIPTLIFIFNILQVPFLTIIVVSIIVFTLMISIYPYLVDLSNEEEFLF</sequence>
<organism evidence="2 3">
    <name type="scientific">Alkalicoccobacillus plakortidis</name>
    <dbReference type="NCBI Taxonomy" id="444060"/>
    <lineage>
        <taxon>Bacteria</taxon>
        <taxon>Bacillati</taxon>
        <taxon>Bacillota</taxon>
        <taxon>Bacilli</taxon>
        <taxon>Bacillales</taxon>
        <taxon>Bacillaceae</taxon>
        <taxon>Alkalicoccobacillus</taxon>
    </lineage>
</organism>
<proteinExistence type="predicted"/>
<accession>A0ABT0XP61</accession>
<dbReference type="NCBIfam" id="TIGR04104">
    <property type="entry name" value="cxxc_20_cxxc"/>
    <property type="match status" value="1"/>
</dbReference>
<keyword evidence="3" id="KW-1185">Reference proteome</keyword>
<dbReference type="RefSeq" id="WP_251611319.1">
    <property type="nucleotide sequence ID" value="NZ_JAMQJY010000004.1"/>
</dbReference>
<reference evidence="2" key="1">
    <citation type="submission" date="2022-06" db="EMBL/GenBank/DDBJ databases">
        <title>Alkalicoccobacillus porphyridii sp. nov., isolated from a marine red alga, Porphyridium purpureum and reclassification of Shouchella plakortidis and Shouchella gibsonii as Alkalicoccobacillus plakortidis comb. nov. and Alkalicoccobacillus gibsonii comb. nov.</title>
        <authorList>
            <person name="Kim K.H."/>
            <person name="Lee J.K."/>
            <person name="Han D.M."/>
            <person name="Baek J.H."/>
            <person name="Jeon C.O."/>
        </authorList>
    </citation>
    <scope>NUCLEOTIDE SEQUENCE</scope>
    <source>
        <strain evidence="2">DSM 19153</strain>
    </source>
</reference>
<dbReference type="Proteomes" id="UP001203665">
    <property type="component" value="Unassembled WGS sequence"/>
</dbReference>
<name>A0ABT0XP61_9BACI</name>
<evidence type="ECO:0000256" key="1">
    <source>
        <dbReference type="SAM" id="Phobius"/>
    </source>
</evidence>
<keyword evidence="1" id="KW-1133">Transmembrane helix</keyword>
<gene>
    <name evidence="2" type="ORF">NDM98_20070</name>
</gene>